<feature type="region of interest" description="Disordered" evidence="1">
    <location>
        <begin position="337"/>
        <end position="363"/>
    </location>
</feature>
<protein>
    <submittedName>
        <fullName evidence="2">Uncharacterized protein</fullName>
    </submittedName>
</protein>
<dbReference type="Proteomes" id="UP001215151">
    <property type="component" value="Unassembled WGS sequence"/>
</dbReference>
<dbReference type="SUPFAM" id="SSF52540">
    <property type="entry name" value="P-loop containing nucleoside triphosphate hydrolases"/>
    <property type="match status" value="1"/>
</dbReference>
<name>A0AAD7TGB2_9APHY</name>
<dbReference type="AlphaFoldDB" id="A0AAD7TGB2"/>
<comment type="caution">
    <text evidence="2">The sequence shown here is derived from an EMBL/GenBank/DDBJ whole genome shotgun (WGS) entry which is preliminary data.</text>
</comment>
<sequence length="812" mass="87982">MARHPSPTSQPRWANAQSAAAKPPTCTSPKVHLNEEQMQQLASLMRSRFKWDSNPRFLHLEGVRAQLEGVNMIIQAPTGAGKTAVAAGPHVWPMSTGKITLWCATCRLSLVQVDTFKKDFGLRAVAVNSAGTLTHKVVTVRSQPFQTHRDWTAYTSPSLYELASIRRIPTLTLTSSFPHASPLLHNNETHLSRAANLFGRSTRQCPRNITKPPCTPSAIIHRHHQAFPETELNIKAPRHLLQQHRRPVSECWYVRMQQEWYALLEARPYYMLTYSQGCNVPDVDLVIQWKLPKTFSNFVQHAGRAARSRNCNGMAVLLVERSAYSVDLCLAVTPSDPTHPDGHGKGKGHAASTKATARSKALPKDYVSRSGTSKLDTVPEHSDEPVYGWRYLRAKASRFYLELHVATSVIPPFSTVPILAPVLHLRNLECLLKWRRDVFTRDHAHSQLDPSAILDQSTINALTTLGGLSPIQVAAVLCDTWIWWPRYGAELTMFVMSLTIVYRPLPKAMKSQTSKGTPTASSSVPTPATGAGATNLKRAAELESTCEQLFLIRLPTVELYTPRRVIIKHHGLLKQASLCLPAYCTNAIARMLWCRVHATTIHAAAVLHAPVTCVLHAPATRVLLAITARTPRISSTCPALTTPPIISMHAALAAGASVADVRTASIADATPNTLITDVLAAPATSVLAAPVAGVSAALITSVLTASIPELLTTPIAGISTAPAAHPARLSDTYPTVPSISCYAKSFVAYADVCVVCCTGVPAINTVLMSYPTCITAILCAVAVAGPSAHPLSCSARPGRSGYGRPLALRGFL</sequence>
<proteinExistence type="predicted"/>
<accession>A0AAD7TGB2</accession>
<dbReference type="EMBL" id="JAPEVG010000682">
    <property type="protein sequence ID" value="KAJ8456418.1"/>
    <property type="molecule type" value="Genomic_DNA"/>
</dbReference>
<dbReference type="Gene3D" id="3.40.50.300">
    <property type="entry name" value="P-loop containing nucleotide triphosphate hydrolases"/>
    <property type="match status" value="1"/>
</dbReference>
<feature type="compositionally biased region" description="Polar residues" evidence="1">
    <location>
        <begin position="1"/>
        <end position="18"/>
    </location>
</feature>
<evidence type="ECO:0000313" key="2">
    <source>
        <dbReference type="EMBL" id="KAJ8456418.1"/>
    </source>
</evidence>
<gene>
    <name evidence="2" type="ORF">ONZ51_g12136</name>
</gene>
<organism evidence="2 3">
    <name type="scientific">Trametes cubensis</name>
    <dbReference type="NCBI Taxonomy" id="1111947"/>
    <lineage>
        <taxon>Eukaryota</taxon>
        <taxon>Fungi</taxon>
        <taxon>Dikarya</taxon>
        <taxon>Basidiomycota</taxon>
        <taxon>Agaricomycotina</taxon>
        <taxon>Agaricomycetes</taxon>
        <taxon>Polyporales</taxon>
        <taxon>Polyporaceae</taxon>
        <taxon>Trametes</taxon>
    </lineage>
</organism>
<feature type="region of interest" description="Disordered" evidence="1">
    <location>
        <begin position="1"/>
        <end position="27"/>
    </location>
</feature>
<evidence type="ECO:0000256" key="1">
    <source>
        <dbReference type="SAM" id="MobiDB-lite"/>
    </source>
</evidence>
<feature type="compositionally biased region" description="Low complexity" evidence="1">
    <location>
        <begin position="350"/>
        <end position="360"/>
    </location>
</feature>
<feature type="region of interest" description="Disordered" evidence="1">
    <location>
        <begin position="511"/>
        <end position="530"/>
    </location>
</feature>
<reference evidence="2" key="1">
    <citation type="submission" date="2022-11" db="EMBL/GenBank/DDBJ databases">
        <title>Genome Sequence of Cubamyces cubensis.</title>
        <authorList>
            <person name="Buettner E."/>
        </authorList>
    </citation>
    <scope>NUCLEOTIDE SEQUENCE</scope>
    <source>
        <strain evidence="2">MPL-01</strain>
    </source>
</reference>
<dbReference type="InterPro" id="IPR027417">
    <property type="entry name" value="P-loop_NTPase"/>
</dbReference>
<feature type="compositionally biased region" description="Polar residues" evidence="1">
    <location>
        <begin position="511"/>
        <end position="526"/>
    </location>
</feature>
<evidence type="ECO:0000313" key="3">
    <source>
        <dbReference type="Proteomes" id="UP001215151"/>
    </source>
</evidence>
<keyword evidence="3" id="KW-1185">Reference proteome</keyword>